<protein>
    <recommendedName>
        <fullName evidence="4">HTH deoR-type domain-containing protein</fullName>
    </recommendedName>
</protein>
<organism evidence="2 3">
    <name type="scientific">Candidatus Dojkabacteria bacterium</name>
    <dbReference type="NCBI Taxonomy" id="2099670"/>
    <lineage>
        <taxon>Bacteria</taxon>
        <taxon>Candidatus Dojkabacteria</taxon>
    </lineage>
</organism>
<comment type="caution">
    <text evidence="2">The sequence shown here is derived from an EMBL/GenBank/DDBJ whole genome shotgun (WGS) entry which is preliminary data.</text>
</comment>
<dbReference type="Gene3D" id="1.10.10.10">
    <property type="entry name" value="Winged helix-like DNA-binding domain superfamily/Winged helix DNA-binding domain"/>
    <property type="match status" value="1"/>
</dbReference>
<dbReference type="SUPFAM" id="SSF46785">
    <property type="entry name" value="Winged helix' DNA-binding domain"/>
    <property type="match status" value="1"/>
</dbReference>
<dbReference type="InterPro" id="IPR036390">
    <property type="entry name" value="WH_DNA-bd_sf"/>
</dbReference>
<dbReference type="InterPro" id="IPR036597">
    <property type="entry name" value="Fido-like_dom_sf"/>
</dbReference>
<reference evidence="2" key="2">
    <citation type="journal article" date="2021" name="Microbiome">
        <title>Successional dynamics and alternative stable states in a saline activated sludge microbial community over 9 years.</title>
        <authorList>
            <person name="Wang Y."/>
            <person name="Ye J."/>
            <person name="Ju F."/>
            <person name="Liu L."/>
            <person name="Boyd J.A."/>
            <person name="Deng Y."/>
            <person name="Parks D.H."/>
            <person name="Jiang X."/>
            <person name="Yin X."/>
            <person name="Woodcroft B.J."/>
            <person name="Tyson G.W."/>
            <person name="Hugenholtz P."/>
            <person name="Polz M.F."/>
            <person name="Zhang T."/>
        </authorList>
    </citation>
    <scope>NUCLEOTIDE SEQUENCE</scope>
    <source>
        <strain evidence="2">HKST-UBA17</strain>
    </source>
</reference>
<evidence type="ECO:0000313" key="2">
    <source>
        <dbReference type="EMBL" id="MCA9376574.1"/>
    </source>
</evidence>
<dbReference type="Proteomes" id="UP000741282">
    <property type="component" value="Unassembled WGS sequence"/>
</dbReference>
<name>A0A955I220_9BACT</name>
<feature type="compositionally biased region" description="Basic and acidic residues" evidence="1">
    <location>
        <begin position="354"/>
        <end position="369"/>
    </location>
</feature>
<evidence type="ECO:0000256" key="1">
    <source>
        <dbReference type="SAM" id="MobiDB-lite"/>
    </source>
</evidence>
<accession>A0A955I220</accession>
<dbReference type="Gene3D" id="1.10.3290.10">
    <property type="entry name" value="Fido-like domain"/>
    <property type="match status" value="1"/>
</dbReference>
<reference evidence="2" key="1">
    <citation type="submission" date="2020-04" db="EMBL/GenBank/DDBJ databases">
        <authorList>
            <person name="Zhang T."/>
        </authorList>
    </citation>
    <scope>NUCLEOTIDE SEQUENCE</scope>
    <source>
        <strain evidence="2">HKST-UBA17</strain>
    </source>
</reference>
<proteinExistence type="predicted"/>
<dbReference type="InterPro" id="IPR036388">
    <property type="entry name" value="WH-like_DNA-bd_sf"/>
</dbReference>
<dbReference type="AlphaFoldDB" id="A0A955I220"/>
<gene>
    <name evidence="2" type="ORF">KC685_01480</name>
</gene>
<dbReference type="EMBL" id="JAGQLN010000004">
    <property type="protein sequence ID" value="MCA9376574.1"/>
    <property type="molecule type" value="Genomic_DNA"/>
</dbReference>
<feature type="region of interest" description="Disordered" evidence="1">
    <location>
        <begin position="346"/>
        <end position="369"/>
    </location>
</feature>
<evidence type="ECO:0000313" key="3">
    <source>
        <dbReference type="Proteomes" id="UP000741282"/>
    </source>
</evidence>
<sequence length="369" mass="43501">MTLPKYTNTNLMIQYLIKIELSLDRIRYTKLPKNYHEKVVQDLHISEIMHLSMLVGEPIGLDEAERVYLGKVLPSARSKHLLYSNYRNALEFAKNYDPRHFVRPSSELILHLNKLVSNRLSEDWESGRFRNFSEKPVPFYDDWYKLRDYYTSVNFEQYFDELLDLLINRPNRIQPTIRYALILYEIIDKAPLLIANQLTSIALLVTLSKEKEFDQYATFPIVKAIQFISKEIVEAYKLSKSRRDVTPFIEAFLYAMSIQIREQEDIYTNTLENKVKKHGDLKDKLNNRQIKALDHLEHTKSVTREEYSKMMGVSFMTAYRDLQDLLIQGFIEQMGVGRGTHYLIKGSPDEEMEDKNTDKEKLEVFSDLD</sequence>
<evidence type="ECO:0008006" key="4">
    <source>
        <dbReference type="Google" id="ProtNLM"/>
    </source>
</evidence>